<accession>X1N6G7</accession>
<feature type="domain" description="Aminotransferase class I/classII large" evidence="4">
    <location>
        <begin position="1"/>
        <end position="207"/>
    </location>
</feature>
<reference evidence="5" key="1">
    <citation type="journal article" date="2014" name="Front. Microbiol.">
        <title>High frequency of phylogenetically diverse reductive dehalogenase-homologous genes in deep subseafloor sedimentary metagenomes.</title>
        <authorList>
            <person name="Kawai M."/>
            <person name="Futagami T."/>
            <person name="Toyoda A."/>
            <person name="Takaki Y."/>
            <person name="Nishi S."/>
            <person name="Hori S."/>
            <person name="Arai W."/>
            <person name="Tsubouchi T."/>
            <person name="Morono Y."/>
            <person name="Uchiyama I."/>
            <person name="Ito T."/>
            <person name="Fujiyama A."/>
            <person name="Inagaki F."/>
            <person name="Takami H."/>
        </authorList>
    </citation>
    <scope>NUCLEOTIDE SEQUENCE</scope>
    <source>
        <strain evidence="5">Expedition CK06-06</strain>
    </source>
</reference>
<protein>
    <recommendedName>
        <fullName evidence="4">Aminotransferase class I/classII large domain-containing protein</fullName>
    </recommendedName>
</protein>
<dbReference type="GO" id="GO:0030170">
    <property type="term" value="F:pyridoxal phosphate binding"/>
    <property type="evidence" value="ECO:0007669"/>
    <property type="project" value="InterPro"/>
</dbReference>
<dbReference type="InterPro" id="IPR004838">
    <property type="entry name" value="NHTrfase_class1_PyrdxlP-BS"/>
</dbReference>
<keyword evidence="2" id="KW-0032">Aminotransferase</keyword>
<dbReference type="InterPro" id="IPR015421">
    <property type="entry name" value="PyrdxlP-dep_Trfase_major"/>
</dbReference>
<dbReference type="PROSITE" id="PS00105">
    <property type="entry name" value="AA_TRANSFER_CLASS_1"/>
    <property type="match status" value="1"/>
</dbReference>
<dbReference type="AlphaFoldDB" id="X1N6G7"/>
<dbReference type="InterPro" id="IPR050881">
    <property type="entry name" value="LL-DAP_aminotransferase"/>
</dbReference>
<evidence type="ECO:0000256" key="2">
    <source>
        <dbReference type="ARBA" id="ARBA00022576"/>
    </source>
</evidence>
<feature type="non-terminal residue" evidence="5">
    <location>
        <position position="1"/>
    </location>
</feature>
<dbReference type="GO" id="GO:0008483">
    <property type="term" value="F:transaminase activity"/>
    <property type="evidence" value="ECO:0007669"/>
    <property type="project" value="UniProtKB-KW"/>
</dbReference>
<evidence type="ECO:0000313" key="5">
    <source>
        <dbReference type="EMBL" id="GAI22440.1"/>
    </source>
</evidence>
<evidence type="ECO:0000256" key="3">
    <source>
        <dbReference type="ARBA" id="ARBA00022679"/>
    </source>
</evidence>
<dbReference type="InterPro" id="IPR015424">
    <property type="entry name" value="PyrdxlP-dep_Trfase"/>
</dbReference>
<dbReference type="Gene3D" id="3.40.640.10">
    <property type="entry name" value="Type I PLP-dependent aspartate aminotransferase-like (Major domain)"/>
    <property type="match status" value="1"/>
</dbReference>
<comment type="cofactor">
    <cofactor evidence="1">
        <name>pyridoxal 5'-phosphate</name>
        <dbReference type="ChEBI" id="CHEBI:597326"/>
    </cofactor>
</comment>
<keyword evidence="3" id="KW-0808">Transferase</keyword>
<evidence type="ECO:0000256" key="1">
    <source>
        <dbReference type="ARBA" id="ARBA00001933"/>
    </source>
</evidence>
<proteinExistence type="predicted"/>
<gene>
    <name evidence="5" type="ORF">S06H3_33503</name>
</gene>
<dbReference type="SUPFAM" id="SSF53383">
    <property type="entry name" value="PLP-dependent transferases"/>
    <property type="match status" value="1"/>
</dbReference>
<dbReference type="Gene3D" id="3.90.1150.10">
    <property type="entry name" value="Aspartate Aminotransferase, domain 1"/>
    <property type="match status" value="1"/>
</dbReference>
<dbReference type="EMBL" id="BARV01020004">
    <property type="protein sequence ID" value="GAI22440.1"/>
    <property type="molecule type" value="Genomic_DNA"/>
</dbReference>
<dbReference type="PANTHER" id="PTHR42832">
    <property type="entry name" value="AMINO ACID AMINOTRANSFERASE"/>
    <property type="match status" value="1"/>
</dbReference>
<dbReference type="CDD" id="cd00609">
    <property type="entry name" value="AAT_like"/>
    <property type="match status" value="1"/>
</dbReference>
<comment type="caution">
    <text evidence="5">The sequence shown here is derived from an EMBL/GenBank/DDBJ whole genome shotgun (WGS) entry which is preliminary data.</text>
</comment>
<name>X1N6G7_9ZZZZ</name>
<organism evidence="5">
    <name type="scientific">marine sediment metagenome</name>
    <dbReference type="NCBI Taxonomy" id="412755"/>
    <lineage>
        <taxon>unclassified sequences</taxon>
        <taxon>metagenomes</taxon>
        <taxon>ecological metagenomes</taxon>
    </lineage>
</organism>
<dbReference type="Pfam" id="PF00155">
    <property type="entry name" value="Aminotran_1_2"/>
    <property type="match status" value="1"/>
</dbReference>
<evidence type="ECO:0000259" key="4">
    <source>
        <dbReference type="Pfam" id="PF00155"/>
    </source>
</evidence>
<dbReference type="InterPro" id="IPR004839">
    <property type="entry name" value="Aminotransferase_I/II_large"/>
</dbReference>
<dbReference type="PANTHER" id="PTHR42832:SF3">
    <property type="entry name" value="L-GLUTAMINE--4-(METHYLSULFANYL)-2-OXOBUTANOATE AMINOTRANSFERASE"/>
    <property type="match status" value="1"/>
</dbReference>
<dbReference type="InterPro" id="IPR015422">
    <property type="entry name" value="PyrdxlP-dep_Trfase_small"/>
</dbReference>
<sequence length="216" mass="24056">PNNPTAAVANKDFFEKVVKFAKKYDVLVCHDFAYSEMTFDNYKASSFLKVDGAKDVGIEFHSLSKTYNMTGWRLGFAVGNKEAVSALSIIKTNIDSGVFKAIQQAGTEALTGPQDNIERMNKIYTGRRNVVINGLNKLGWNLKPTKATFYIWIPTLNKMKSMDFANLLLEKTGIIVTPGIGYGEYGEGYVRIALTVEEKRLEEAMGRMEKAGLSQE</sequence>